<evidence type="ECO:0000256" key="6">
    <source>
        <dbReference type="SAM" id="MobiDB-lite"/>
    </source>
</evidence>
<feature type="transmembrane region" description="Helical" evidence="7">
    <location>
        <begin position="189"/>
        <end position="209"/>
    </location>
</feature>
<feature type="transmembrane region" description="Helical" evidence="7">
    <location>
        <begin position="162"/>
        <end position="183"/>
    </location>
</feature>
<comment type="subcellular location">
    <subcellularLocation>
        <location evidence="1">Membrane</location>
        <topology evidence="1">Multi-pass membrane protein</topology>
    </subcellularLocation>
</comment>
<dbReference type="GO" id="GO:0016020">
    <property type="term" value="C:membrane"/>
    <property type="evidence" value="ECO:0007669"/>
    <property type="project" value="UniProtKB-SubCell"/>
</dbReference>
<evidence type="ECO:0000256" key="1">
    <source>
        <dbReference type="ARBA" id="ARBA00004141"/>
    </source>
</evidence>
<accession>A0A2V1DS93</accession>
<feature type="transmembrane region" description="Helical" evidence="7">
    <location>
        <begin position="254"/>
        <end position="275"/>
    </location>
</feature>
<dbReference type="SUPFAM" id="SSF103473">
    <property type="entry name" value="MFS general substrate transporter"/>
    <property type="match status" value="1"/>
</dbReference>
<name>A0A2V1DS93_9PLEO</name>
<feature type="transmembrane region" description="Helical" evidence="7">
    <location>
        <begin position="132"/>
        <end position="150"/>
    </location>
</feature>
<dbReference type="AlphaFoldDB" id="A0A2V1DS93"/>
<proteinExistence type="predicted"/>
<keyword evidence="9" id="KW-1185">Reference proteome</keyword>
<feature type="transmembrane region" description="Helical" evidence="7">
    <location>
        <begin position="445"/>
        <end position="469"/>
    </location>
</feature>
<dbReference type="InterPro" id="IPR036259">
    <property type="entry name" value="MFS_trans_sf"/>
</dbReference>
<dbReference type="OrthoDB" id="2985014at2759"/>
<feature type="transmembrane region" description="Helical" evidence="7">
    <location>
        <begin position="323"/>
        <end position="344"/>
    </location>
</feature>
<feature type="transmembrane region" description="Helical" evidence="7">
    <location>
        <begin position="481"/>
        <end position="502"/>
    </location>
</feature>
<feature type="transmembrane region" description="Helical" evidence="7">
    <location>
        <begin position="413"/>
        <end position="433"/>
    </location>
</feature>
<dbReference type="InterPro" id="IPR011701">
    <property type="entry name" value="MFS"/>
</dbReference>
<gene>
    <name evidence="8" type="ORF">DM02DRAFT_593191</name>
</gene>
<keyword evidence="5 7" id="KW-0472">Membrane</keyword>
<dbReference type="Proteomes" id="UP000244855">
    <property type="component" value="Unassembled WGS sequence"/>
</dbReference>
<keyword evidence="3 7" id="KW-0812">Transmembrane</keyword>
<evidence type="ECO:0000313" key="8">
    <source>
        <dbReference type="EMBL" id="PVI00190.1"/>
    </source>
</evidence>
<dbReference type="GO" id="GO:0022857">
    <property type="term" value="F:transmembrane transporter activity"/>
    <property type="evidence" value="ECO:0007669"/>
    <property type="project" value="InterPro"/>
</dbReference>
<evidence type="ECO:0000313" key="9">
    <source>
        <dbReference type="Proteomes" id="UP000244855"/>
    </source>
</evidence>
<organism evidence="8 9">
    <name type="scientific">Periconia macrospinosa</name>
    <dbReference type="NCBI Taxonomy" id="97972"/>
    <lineage>
        <taxon>Eukaryota</taxon>
        <taxon>Fungi</taxon>
        <taxon>Dikarya</taxon>
        <taxon>Ascomycota</taxon>
        <taxon>Pezizomycotina</taxon>
        <taxon>Dothideomycetes</taxon>
        <taxon>Pleosporomycetidae</taxon>
        <taxon>Pleosporales</taxon>
        <taxon>Massarineae</taxon>
        <taxon>Periconiaceae</taxon>
        <taxon>Periconia</taxon>
    </lineage>
</organism>
<feature type="region of interest" description="Disordered" evidence="6">
    <location>
        <begin position="35"/>
        <end position="73"/>
    </location>
</feature>
<evidence type="ECO:0000256" key="4">
    <source>
        <dbReference type="ARBA" id="ARBA00022989"/>
    </source>
</evidence>
<dbReference type="EMBL" id="KZ805377">
    <property type="protein sequence ID" value="PVI00190.1"/>
    <property type="molecule type" value="Genomic_DNA"/>
</dbReference>
<evidence type="ECO:0000256" key="2">
    <source>
        <dbReference type="ARBA" id="ARBA00022448"/>
    </source>
</evidence>
<evidence type="ECO:0000256" key="5">
    <source>
        <dbReference type="ARBA" id="ARBA00023136"/>
    </source>
</evidence>
<feature type="transmembrane region" description="Helical" evidence="7">
    <location>
        <begin position="85"/>
        <end position="102"/>
    </location>
</feature>
<evidence type="ECO:0000256" key="3">
    <source>
        <dbReference type="ARBA" id="ARBA00022692"/>
    </source>
</evidence>
<reference evidence="8 9" key="1">
    <citation type="journal article" date="2018" name="Sci. Rep.">
        <title>Comparative genomics provides insights into the lifestyle and reveals functional heterogeneity of dark septate endophytic fungi.</title>
        <authorList>
            <person name="Knapp D.G."/>
            <person name="Nemeth J.B."/>
            <person name="Barry K."/>
            <person name="Hainaut M."/>
            <person name="Henrissat B."/>
            <person name="Johnson J."/>
            <person name="Kuo A."/>
            <person name="Lim J.H.P."/>
            <person name="Lipzen A."/>
            <person name="Nolan M."/>
            <person name="Ohm R.A."/>
            <person name="Tamas L."/>
            <person name="Grigoriev I.V."/>
            <person name="Spatafora J.W."/>
            <person name="Nagy L.G."/>
            <person name="Kovacs G.M."/>
        </authorList>
    </citation>
    <scope>NUCLEOTIDE SEQUENCE [LARGE SCALE GENOMIC DNA]</scope>
    <source>
        <strain evidence="8 9">DSE2036</strain>
    </source>
</reference>
<dbReference type="PANTHER" id="PTHR43791:SF51">
    <property type="entry name" value="MAJOR FACILITATOR SUPERFAMILY (MFS) PROFILE DOMAIN-CONTAINING PROTEIN"/>
    <property type="match status" value="1"/>
</dbReference>
<feature type="transmembrane region" description="Helical" evidence="7">
    <location>
        <begin position="221"/>
        <end position="242"/>
    </location>
</feature>
<sequence length="516" mass="57699">MSDSKDSVEKPNFLVSEIAIIHPIDDIEWPIIVEPKDDIESPTTTEPKDDIESLTTTAPKEDTESSSTPTTPHDATFEKRLTLKVDLWLVGFYSLVYIFRVIDSSNYSNAAILNLEHGTGIKKQLHFTPSQWAWTLSIFSYSYLIFEPTNTILLKLFRPSRWMFILILSWGICACCSAAAVNFKGMMCVRFAIGMAEAGFFPSVLYHYSFWYKPSEMPQRIAFFFSIGQLSSALSGLFAYAISFMDQLGGLSGWRWLFLLEGLPAIVLSFAAFWIPDYPESTRYLNEEERRFWSDRLKGTATPKGEKGWDWESLKVLGKDPTLYTFSLYWICHGIGGFGINFALPTVVYQLGFTTTAKSQLMNMPPYVAVFLLLNTLGFMLQRKWIRPWTTAVALESTTIICYAILLTVDNPVVRYVCLIVAVACAGCAQPVIWPERIRALEGTVASGIGIGLTNACSQFSGIVGPHVFSTVFGPRYKTSYAINLSVLLLGISSILTTWALVHRKDGKKAVVVAAC</sequence>
<dbReference type="Pfam" id="PF07690">
    <property type="entry name" value="MFS_1"/>
    <property type="match status" value="1"/>
</dbReference>
<dbReference type="PANTHER" id="PTHR43791">
    <property type="entry name" value="PERMEASE-RELATED"/>
    <property type="match status" value="1"/>
</dbReference>
<protein>
    <submittedName>
        <fullName evidence="8">Retrograde regulation protein 2</fullName>
    </submittedName>
</protein>
<dbReference type="Gene3D" id="1.20.1250.20">
    <property type="entry name" value="MFS general substrate transporter like domains"/>
    <property type="match status" value="2"/>
</dbReference>
<feature type="transmembrane region" description="Helical" evidence="7">
    <location>
        <begin position="364"/>
        <end position="381"/>
    </location>
</feature>
<keyword evidence="4 7" id="KW-1133">Transmembrane helix</keyword>
<feature type="transmembrane region" description="Helical" evidence="7">
    <location>
        <begin position="388"/>
        <end position="407"/>
    </location>
</feature>
<keyword evidence="2" id="KW-0813">Transport</keyword>
<evidence type="ECO:0000256" key="7">
    <source>
        <dbReference type="SAM" id="Phobius"/>
    </source>
</evidence>